<dbReference type="GO" id="GO:0046872">
    <property type="term" value="F:metal ion binding"/>
    <property type="evidence" value="ECO:0007669"/>
    <property type="project" value="UniProtKB-KW"/>
</dbReference>
<dbReference type="PROSITE" id="PS51318">
    <property type="entry name" value="TAT"/>
    <property type="match status" value="1"/>
</dbReference>
<protein>
    <submittedName>
        <fullName evidence="8">Carbon monoxide dehydrogenase small chain</fullName>
        <ecNumber evidence="8">1.2.7.4</ecNumber>
    </submittedName>
</protein>
<dbReference type="EC" id="1.2.7.4" evidence="8"/>
<dbReference type="PROSITE" id="PS00197">
    <property type="entry name" value="2FE2S_FER_1"/>
    <property type="match status" value="1"/>
</dbReference>
<proteinExistence type="predicted"/>
<dbReference type="EMBL" id="CP036287">
    <property type="protein sequence ID" value="QDU69797.1"/>
    <property type="molecule type" value="Genomic_DNA"/>
</dbReference>
<dbReference type="GO" id="GO:0051537">
    <property type="term" value="F:2 iron, 2 sulfur cluster binding"/>
    <property type="evidence" value="ECO:0007669"/>
    <property type="project" value="UniProtKB-KW"/>
</dbReference>
<evidence type="ECO:0000256" key="3">
    <source>
        <dbReference type="ARBA" id="ARBA00023002"/>
    </source>
</evidence>
<dbReference type="GO" id="GO:0043885">
    <property type="term" value="F:anaerobic carbon-monoxide dehydrogenase activity"/>
    <property type="evidence" value="ECO:0007669"/>
    <property type="project" value="UniProtKB-EC"/>
</dbReference>
<dbReference type="InterPro" id="IPR001041">
    <property type="entry name" value="2Fe-2S_ferredoxin-type"/>
</dbReference>
<dbReference type="InterPro" id="IPR036884">
    <property type="entry name" value="2Fe-2S-bd_dom_sf"/>
</dbReference>
<keyword evidence="5" id="KW-0411">Iron-sulfur</keyword>
<dbReference type="Gene3D" id="1.10.150.120">
    <property type="entry name" value="[2Fe-2S]-binding domain"/>
    <property type="match status" value="1"/>
</dbReference>
<feature type="region of interest" description="Disordered" evidence="6">
    <location>
        <begin position="1"/>
        <end position="21"/>
    </location>
</feature>
<evidence type="ECO:0000256" key="6">
    <source>
        <dbReference type="SAM" id="MobiDB-lite"/>
    </source>
</evidence>
<accession>A0A518BS47</accession>
<dbReference type="SUPFAM" id="SSF54292">
    <property type="entry name" value="2Fe-2S ferredoxin-like"/>
    <property type="match status" value="1"/>
</dbReference>
<dbReference type="PANTHER" id="PTHR44379:SF8">
    <property type="entry name" value="XANTHINE DEHYDROGENASE IRON-SULFUR-BINDING SUBUNIT XDHC-RELATED"/>
    <property type="match status" value="1"/>
</dbReference>
<dbReference type="AlphaFoldDB" id="A0A518BS47"/>
<evidence type="ECO:0000259" key="7">
    <source>
        <dbReference type="PROSITE" id="PS51085"/>
    </source>
</evidence>
<dbReference type="Pfam" id="PF01799">
    <property type="entry name" value="Fer2_2"/>
    <property type="match status" value="1"/>
</dbReference>
<dbReference type="SUPFAM" id="SSF47741">
    <property type="entry name" value="CO dehydrogenase ISP C-domain like"/>
    <property type="match status" value="1"/>
</dbReference>
<keyword evidence="3 8" id="KW-0560">Oxidoreductase</keyword>
<name>A0A518BS47_9BACT</name>
<evidence type="ECO:0000256" key="5">
    <source>
        <dbReference type="ARBA" id="ARBA00023014"/>
    </source>
</evidence>
<keyword evidence="9" id="KW-1185">Reference proteome</keyword>
<dbReference type="PROSITE" id="PS51085">
    <property type="entry name" value="2FE2S_FER_2"/>
    <property type="match status" value="1"/>
</dbReference>
<evidence type="ECO:0000313" key="8">
    <source>
        <dbReference type="EMBL" id="QDU69797.1"/>
    </source>
</evidence>
<dbReference type="InterPro" id="IPR006311">
    <property type="entry name" value="TAT_signal"/>
</dbReference>
<evidence type="ECO:0000256" key="1">
    <source>
        <dbReference type="ARBA" id="ARBA00022714"/>
    </source>
</evidence>
<dbReference type="InterPro" id="IPR036010">
    <property type="entry name" value="2Fe-2S_ferredoxin-like_sf"/>
</dbReference>
<organism evidence="8 9">
    <name type="scientific">Engelhardtia mirabilis</name>
    <dbReference type="NCBI Taxonomy" id="2528011"/>
    <lineage>
        <taxon>Bacteria</taxon>
        <taxon>Pseudomonadati</taxon>
        <taxon>Planctomycetota</taxon>
        <taxon>Planctomycetia</taxon>
        <taxon>Planctomycetia incertae sedis</taxon>
        <taxon>Engelhardtia</taxon>
    </lineage>
</organism>
<reference evidence="8 9" key="1">
    <citation type="submission" date="2019-02" db="EMBL/GenBank/DDBJ databases">
        <title>Deep-cultivation of Planctomycetes and their phenomic and genomic characterization uncovers novel biology.</title>
        <authorList>
            <person name="Wiegand S."/>
            <person name="Jogler M."/>
            <person name="Boedeker C."/>
            <person name="Pinto D."/>
            <person name="Vollmers J."/>
            <person name="Rivas-Marin E."/>
            <person name="Kohn T."/>
            <person name="Peeters S.H."/>
            <person name="Heuer A."/>
            <person name="Rast P."/>
            <person name="Oberbeckmann S."/>
            <person name="Bunk B."/>
            <person name="Jeske O."/>
            <person name="Meyerdierks A."/>
            <person name="Storesund J.E."/>
            <person name="Kallscheuer N."/>
            <person name="Luecker S."/>
            <person name="Lage O.M."/>
            <person name="Pohl T."/>
            <person name="Merkel B.J."/>
            <person name="Hornburger P."/>
            <person name="Mueller R.-W."/>
            <person name="Bruemmer F."/>
            <person name="Labrenz M."/>
            <person name="Spormann A.M."/>
            <person name="Op den Camp H."/>
            <person name="Overmann J."/>
            <person name="Amann R."/>
            <person name="Jetten M.S.M."/>
            <person name="Mascher T."/>
            <person name="Medema M.H."/>
            <person name="Devos D.P."/>
            <person name="Kaster A.-K."/>
            <person name="Ovreas L."/>
            <person name="Rohde M."/>
            <person name="Galperin M.Y."/>
            <person name="Jogler C."/>
        </authorList>
    </citation>
    <scope>NUCLEOTIDE SEQUENCE [LARGE SCALE GENOMIC DNA]</scope>
    <source>
        <strain evidence="8 9">Pla133</strain>
    </source>
</reference>
<gene>
    <name evidence="8" type="primary">cutS</name>
    <name evidence="8" type="ORF">Pla133_49190</name>
</gene>
<evidence type="ECO:0000256" key="2">
    <source>
        <dbReference type="ARBA" id="ARBA00022723"/>
    </source>
</evidence>
<dbReference type="CDD" id="cd00207">
    <property type="entry name" value="fer2"/>
    <property type="match status" value="1"/>
</dbReference>
<dbReference type="Pfam" id="PF00111">
    <property type="entry name" value="Fer2"/>
    <property type="match status" value="1"/>
</dbReference>
<sequence length="219" mass="22668">MAKRPREPRESDPQGPDLSRRSFLVSAGSAAAGSVLAGGLAGAATAAEAQESTDGRLAGLVNVRLKINGEQRTVAVEPRTTLLSTLRHRLDPALTGTKEVCDRGNCGACTVLVDGRPVYSCLQLACTLEGSEITTVEGLGSPDDMSDVQQAFCDKDASMCGFCTPGFVVATTACLAKHAAPDDATIRHELSGNLCRCGTYPHIFEAAASAASKSGGRGR</sequence>
<dbReference type="Gene3D" id="3.10.20.30">
    <property type="match status" value="1"/>
</dbReference>
<dbReference type="InterPro" id="IPR006058">
    <property type="entry name" value="2Fe2S_fd_BS"/>
</dbReference>
<dbReference type="PANTHER" id="PTHR44379">
    <property type="entry name" value="OXIDOREDUCTASE WITH IRON-SULFUR SUBUNIT"/>
    <property type="match status" value="1"/>
</dbReference>
<evidence type="ECO:0000313" key="9">
    <source>
        <dbReference type="Proteomes" id="UP000316921"/>
    </source>
</evidence>
<dbReference type="InterPro" id="IPR012675">
    <property type="entry name" value="Beta-grasp_dom_sf"/>
</dbReference>
<dbReference type="InterPro" id="IPR051452">
    <property type="entry name" value="Diverse_Oxidoreductases"/>
</dbReference>
<dbReference type="RefSeq" id="WP_145070036.1">
    <property type="nucleotide sequence ID" value="NZ_CP036287.1"/>
</dbReference>
<feature type="compositionally biased region" description="Basic and acidic residues" evidence="6">
    <location>
        <begin position="1"/>
        <end position="12"/>
    </location>
</feature>
<keyword evidence="4" id="KW-0408">Iron</keyword>
<evidence type="ECO:0000256" key="4">
    <source>
        <dbReference type="ARBA" id="ARBA00023004"/>
    </source>
</evidence>
<dbReference type="KEGG" id="pbap:Pla133_49190"/>
<dbReference type="InterPro" id="IPR002888">
    <property type="entry name" value="2Fe-2S-bd"/>
</dbReference>
<feature type="domain" description="2Fe-2S ferredoxin-type" evidence="7">
    <location>
        <begin position="61"/>
        <end position="139"/>
    </location>
</feature>
<keyword evidence="1" id="KW-0001">2Fe-2S</keyword>
<dbReference type="Proteomes" id="UP000316921">
    <property type="component" value="Chromosome"/>
</dbReference>
<dbReference type="FunFam" id="3.10.20.30:FF:000020">
    <property type="entry name" value="Xanthine dehydrogenase iron-sulfur subunit"/>
    <property type="match status" value="1"/>
</dbReference>
<keyword evidence="2" id="KW-0479">Metal-binding</keyword>